<name>A0A1G2F215_9BACT</name>
<dbReference type="STRING" id="1801726.A3H02_03030"/>
<evidence type="ECO:0000313" key="2">
    <source>
        <dbReference type="Proteomes" id="UP000176787"/>
    </source>
</evidence>
<reference evidence="1 2" key="1">
    <citation type="journal article" date="2016" name="Nat. Commun.">
        <title>Thousands of microbial genomes shed light on interconnected biogeochemical processes in an aquifer system.</title>
        <authorList>
            <person name="Anantharaman K."/>
            <person name="Brown C.T."/>
            <person name="Hug L.A."/>
            <person name="Sharon I."/>
            <person name="Castelle C.J."/>
            <person name="Probst A.J."/>
            <person name="Thomas B.C."/>
            <person name="Singh A."/>
            <person name="Wilkins M.J."/>
            <person name="Karaoz U."/>
            <person name="Brodie E.L."/>
            <person name="Williams K.H."/>
            <person name="Hubbard S.S."/>
            <person name="Banfield J.F."/>
        </authorList>
    </citation>
    <scope>NUCLEOTIDE SEQUENCE [LARGE SCALE GENOMIC DNA]</scope>
</reference>
<dbReference type="EMBL" id="MHMS01000014">
    <property type="protein sequence ID" value="OGZ32116.1"/>
    <property type="molecule type" value="Genomic_DNA"/>
</dbReference>
<organism evidence="1 2">
    <name type="scientific">Candidatus Niyogibacteria bacterium RIFCSPLOWO2_12_FULL_41_13</name>
    <dbReference type="NCBI Taxonomy" id="1801726"/>
    <lineage>
        <taxon>Bacteria</taxon>
        <taxon>Candidatus Niyogiibacteriota</taxon>
    </lineage>
</organism>
<evidence type="ECO:0000313" key="1">
    <source>
        <dbReference type="EMBL" id="OGZ32116.1"/>
    </source>
</evidence>
<sequence length="376" mass="43585">MRGPQYKIIIQLKIGEITAGVLEQKNGNLDLIKIETRVIPLPEKLLLKEIWRKSKEILFKILDESLRSFKRSEIMICLDLPFYDAETRVVKIARKNPFIIEKKFADGLLNDEAAIFERALALRRETQGKDFEPIEKEIMGSLLNGYPVKNINGKKVFEAELFLYFSASPKDIIDELKKETEKIQPNLKISFHTFPFIIYKTLSSVAKEKENLLIFKLGKEISEILLIEGGRIKELVSFAKGENFFGRRSAFRLNLSPEEGQNIANNYLQEKLNPEYNEKIRETMENAFKEFESDLKNSIIMLGKEYFLPYNVLILSSRAFFPKIKNILENESFKNCTILKKSFEPELLDLKYAKPELGMNPELALLGLFAKRQNKK</sequence>
<protein>
    <recommendedName>
        <fullName evidence="3">SHS2 domain-containing protein</fullName>
    </recommendedName>
</protein>
<comment type="caution">
    <text evidence="1">The sequence shown here is derived from an EMBL/GenBank/DDBJ whole genome shotgun (WGS) entry which is preliminary data.</text>
</comment>
<dbReference type="Proteomes" id="UP000176787">
    <property type="component" value="Unassembled WGS sequence"/>
</dbReference>
<proteinExistence type="predicted"/>
<evidence type="ECO:0008006" key="3">
    <source>
        <dbReference type="Google" id="ProtNLM"/>
    </source>
</evidence>
<gene>
    <name evidence="1" type="ORF">A3H02_03030</name>
</gene>
<accession>A0A1G2F215</accession>
<dbReference type="AlphaFoldDB" id="A0A1G2F215"/>